<organism evidence="3 4">
    <name type="scientific">Phragmitibacter flavus</name>
    <dbReference type="NCBI Taxonomy" id="2576071"/>
    <lineage>
        <taxon>Bacteria</taxon>
        <taxon>Pseudomonadati</taxon>
        <taxon>Verrucomicrobiota</taxon>
        <taxon>Verrucomicrobiia</taxon>
        <taxon>Verrucomicrobiales</taxon>
        <taxon>Verrucomicrobiaceae</taxon>
        <taxon>Phragmitibacter</taxon>
    </lineage>
</organism>
<dbReference type="InterPro" id="IPR007462">
    <property type="entry name" value="COV1-like"/>
</dbReference>
<dbReference type="PANTHER" id="PTHR31876:SF26">
    <property type="entry name" value="PROTEIN LIKE COV 2"/>
    <property type="match status" value="1"/>
</dbReference>
<evidence type="ECO:0000313" key="3">
    <source>
        <dbReference type="EMBL" id="TLD69719.1"/>
    </source>
</evidence>
<feature type="compositionally biased region" description="Basic and acidic residues" evidence="1">
    <location>
        <begin position="262"/>
        <end position="271"/>
    </location>
</feature>
<name>A0A5R8KDQ9_9BACT</name>
<keyword evidence="2" id="KW-0812">Transmembrane</keyword>
<gene>
    <name evidence="3" type="ORF">FEM03_15435</name>
</gene>
<protein>
    <submittedName>
        <fullName evidence="3">DUF502 domain-containing protein</fullName>
    </submittedName>
</protein>
<keyword evidence="2" id="KW-1133">Transmembrane helix</keyword>
<feature type="transmembrane region" description="Helical" evidence="2">
    <location>
        <begin position="83"/>
        <end position="106"/>
    </location>
</feature>
<dbReference type="Pfam" id="PF04367">
    <property type="entry name" value="DUF502"/>
    <property type="match status" value="1"/>
</dbReference>
<evidence type="ECO:0000313" key="4">
    <source>
        <dbReference type="Proteomes" id="UP000306196"/>
    </source>
</evidence>
<keyword evidence="4" id="KW-1185">Reference proteome</keyword>
<feature type="region of interest" description="Disordered" evidence="1">
    <location>
        <begin position="237"/>
        <end position="289"/>
    </location>
</feature>
<comment type="caution">
    <text evidence="3">The sequence shown here is derived from an EMBL/GenBank/DDBJ whole genome shotgun (WGS) entry which is preliminary data.</text>
</comment>
<feature type="transmembrane region" description="Helical" evidence="2">
    <location>
        <begin position="18"/>
        <end position="39"/>
    </location>
</feature>
<dbReference type="AlphaFoldDB" id="A0A5R8KDQ9"/>
<dbReference type="Proteomes" id="UP000306196">
    <property type="component" value="Unassembled WGS sequence"/>
</dbReference>
<sequence length="289" mass="31927">MTDTSPIRHPVIWLRNKFLAGLALVVPLVVTFWILRFVYEFLLGMSTPLLISMGSIYNQTVGPALQIDLTGETFLMLTRFVGFLVPVVVLVALGVMATNVLGVRVVSAMDKLLLRIPMISFIYKSLKQVIEAFRGFGDTRNFKRVVYVEYPSPGMKLVGFVTGQFMDEKTQKSMTMVFVPGALSPMTGLLIVAETHTLIDAPLTLEEAMKMVFSGGLIGPDSANAPLVRPVPKRVKGRKRGDEFAGLPQAEDYVEPEEVDETGMKGEERELAGAAAPQEKSSFLPWRKK</sequence>
<evidence type="ECO:0000256" key="1">
    <source>
        <dbReference type="SAM" id="MobiDB-lite"/>
    </source>
</evidence>
<evidence type="ECO:0000256" key="2">
    <source>
        <dbReference type="SAM" id="Phobius"/>
    </source>
</evidence>
<dbReference type="PANTHER" id="PTHR31876">
    <property type="entry name" value="COV-LIKE PROTEIN 1"/>
    <property type="match status" value="1"/>
</dbReference>
<dbReference type="OrthoDB" id="9780267at2"/>
<feature type="compositionally biased region" description="Acidic residues" evidence="1">
    <location>
        <begin position="252"/>
        <end position="261"/>
    </location>
</feature>
<keyword evidence="2" id="KW-0472">Membrane</keyword>
<accession>A0A5R8KDQ9</accession>
<reference evidence="3 4" key="1">
    <citation type="submission" date="2019-05" db="EMBL/GenBank/DDBJ databases">
        <title>Verrucobacter flavum gen. nov., sp. nov. a new member of the family Verrucomicrobiaceae.</title>
        <authorList>
            <person name="Szuroczki S."/>
            <person name="Abbaszade G."/>
            <person name="Szabo A."/>
            <person name="Felfoldi T."/>
            <person name="Schumann P."/>
            <person name="Boka K."/>
            <person name="Keki Z."/>
            <person name="Toumi M."/>
            <person name="Toth E."/>
        </authorList>
    </citation>
    <scope>NUCLEOTIDE SEQUENCE [LARGE SCALE GENOMIC DNA]</scope>
    <source>
        <strain evidence="3 4">MG-N-17</strain>
    </source>
</reference>
<dbReference type="EMBL" id="VAUV01000011">
    <property type="protein sequence ID" value="TLD69719.1"/>
    <property type="molecule type" value="Genomic_DNA"/>
</dbReference>
<proteinExistence type="predicted"/>